<evidence type="ECO:0000256" key="3">
    <source>
        <dbReference type="ARBA" id="ARBA00022692"/>
    </source>
</evidence>
<evidence type="ECO:0000256" key="4">
    <source>
        <dbReference type="ARBA" id="ARBA00022989"/>
    </source>
</evidence>
<reference evidence="11 12" key="1">
    <citation type="submission" date="2021-04" db="EMBL/GenBank/DDBJ databases">
        <title>Complete genome sequence of a novel Streptococcus species.</title>
        <authorList>
            <person name="Teng J.L.L."/>
        </authorList>
    </citation>
    <scope>NUCLEOTIDE SEQUENCE [LARGE SCALE GENOMIC DNA]</scope>
    <source>
        <strain evidence="11 12">HKU75</strain>
    </source>
</reference>
<feature type="transmembrane region" description="Helical" evidence="10">
    <location>
        <begin position="56"/>
        <end position="75"/>
    </location>
</feature>
<evidence type="ECO:0000256" key="7">
    <source>
        <dbReference type="ARBA" id="ARBA00035120"/>
    </source>
</evidence>
<sequence length="108" mass="12118">MTLVFIGFFCGLGALFRYALGHLNQKKLPLGTLLINLSTCFLAGFFYRFSAESQLYPILAAGFLGGLGTYSTLNYELIRLFPHKKWFTLYFCLTYGGGLLLVWLGLTL</sequence>
<feature type="transmembrane region" description="Helical" evidence="10">
    <location>
        <begin position="31"/>
        <end position="49"/>
    </location>
</feature>
<keyword evidence="3 10" id="KW-0812">Transmembrane</keyword>
<dbReference type="InterPro" id="IPR003691">
    <property type="entry name" value="FluC"/>
</dbReference>
<comment type="caution">
    <text evidence="10">Lacks conserved residue(s) required for the propagation of feature annotation.</text>
</comment>
<name>A0ABX7YKM6_9STRE</name>
<evidence type="ECO:0000256" key="1">
    <source>
        <dbReference type="ARBA" id="ARBA00004651"/>
    </source>
</evidence>
<dbReference type="RefSeq" id="WP_212570864.1">
    <property type="nucleotide sequence ID" value="NZ_CP073084.1"/>
</dbReference>
<keyword evidence="6 10" id="KW-0407">Ion channel</keyword>
<dbReference type="Pfam" id="PF02537">
    <property type="entry name" value="CRCB"/>
    <property type="match status" value="1"/>
</dbReference>
<evidence type="ECO:0000256" key="8">
    <source>
        <dbReference type="ARBA" id="ARBA00035585"/>
    </source>
</evidence>
<dbReference type="EMBL" id="CP073084">
    <property type="protein sequence ID" value="QUE54340.1"/>
    <property type="molecule type" value="Genomic_DNA"/>
</dbReference>
<keyword evidence="5 10" id="KW-0472">Membrane</keyword>
<dbReference type="Proteomes" id="UP000677616">
    <property type="component" value="Chromosome"/>
</dbReference>
<keyword evidence="2 10" id="KW-1003">Cell membrane</keyword>
<evidence type="ECO:0000256" key="9">
    <source>
        <dbReference type="ARBA" id="ARBA00049940"/>
    </source>
</evidence>
<keyword evidence="10" id="KW-0813">Transport</keyword>
<dbReference type="NCBIfam" id="NF010825">
    <property type="entry name" value="PRK14229.1"/>
    <property type="match status" value="1"/>
</dbReference>
<keyword evidence="12" id="KW-1185">Reference proteome</keyword>
<dbReference type="PANTHER" id="PTHR28259:SF1">
    <property type="entry name" value="FLUORIDE EXPORT PROTEIN 1-RELATED"/>
    <property type="match status" value="1"/>
</dbReference>
<dbReference type="HAMAP" id="MF_00454">
    <property type="entry name" value="FluC"/>
    <property type="match status" value="1"/>
</dbReference>
<gene>
    <name evidence="10 11" type="primary">crcB</name>
    <name evidence="10" type="synonym">fluC</name>
    <name evidence="11" type="ORF">INT76_00130</name>
</gene>
<protein>
    <recommendedName>
        <fullName evidence="10">Fluoride-specific ion channel FluC</fullName>
    </recommendedName>
</protein>
<feature type="transmembrane region" description="Helical" evidence="10">
    <location>
        <begin position="87"/>
        <end position="106"/>
    </location>
</feature>
<evidence type="ECO:0000256" key="6">
    <source>
        <dbReference type="ARBA" id="ARBA00023303"/>
    </source>
</evidence>
<dbReference type="PANTHER" id="PTHR28259">
    <property type="entry name" value="FLUORIDE EXPORT PROTEIN 1-RELATED"/>
    <property type="match status" value="1"/>
</dbReference>
<organism evidence="11 12">
    <name type="scientific">Streptococcus oriscaviae</name>
    <dbReference type="NCBI Taxonomy" id="2781599"/>
    <lineage>
        <taxon>Bacteria</taxon>
        <taxon>Bacillati</taxon>
        <taxon>Bacillota</taxon>
        <taxon>Bacilli</taxon>
        <taxon>Lactobacillales</taxon>
        <taxon>Streptococcaceae</taxon>
        <taxon>Streptococcus</taxon>
    </lineage>
</organism>
<keyword evidence="4 10" id="KW-1133">Transmembrane helix</keyword>
<evidence type="ECO:0000256" key="5">
    <source>
        <dbReference type="ARBA" id="ARBA00023136"/>
    </source>
</evidence>
<keyword evidence="10" id="KW-0406">Ion transport</keyword>
<comment type="similarity">
    <text evidence="7 10">Belongs to the fluoride channel Fluc/FEX (TC 1.A.43) family.</text>
</comment>
<accession>A0ABX7YKM6</accession>
<comment type="function">
    <text evidence="9 10">Fluoride-specific ion channel. Important for reducing fluoride concentration in the cell, thus reducing its toxicity.</text>
</comment>
<comment type="subcellular location">
    <subcellularLocation>
        <location evidence="1 10">Cell membrane</location>
        <topology evidence="1 10">Multi-pass membrane protein</topology>
    </subcellularLocation>
</comment>
<evidence type="ECO:0000313" key="12">
    <source>
        <dbReference type="Proteomes" id="UP000677616"/>
    </source>
</evidence>
<evidence type="ECO:0000313" key="11">
    <source>
        <dbReference type="EMBL" id="QUE54340.1"/>
    </source>
</evidence>
<evidence type="ECO:0000256" key="2">
    <source>
        <dbReference type="ARBA" id="ARBA00022475"/>
    </source>
</evidence>
<proteinExistence type="inferred from homology"/>
<comment type="catalytic activity">
    <reaction evidence="8">
        <text>fluoride(in) = fluoride(out)</text>
        <dbReference type="Rhea" id="RHEA:76159"/>
        <dbReference type="ChEBI" id="CHEBI:17051"/>
    </reaction>
    <physiologicalReaction direction="left-to-right" evidence="8">
        <dbReference type="Rhea" id="RHEA:76160"/>
    </physiologicalReaction>
</comment>
<evidence type="ECO:0000256" key="10">
    <source>
        <dbReference type="HAMAP-Rule" id="MF_00454"/>
    </source>
</evidence>